<dbReference type="EMBL" id="JAACJM010000038">
    <property type="protein sequence ID" value="KAF5362652.1"/>
    <property type="molecule type" value="Genomic_DNA"/>
</dbReference>
<sequence length="142" mass="16117">MTSFSTSEEPKAPTEQHEEEHDKNEHENTESQHSRAPPSPLKRTMWMIVIGLLLLLAYNSYSSWIRSRKPQIVHAQRYSKEYKFRPAASPIITEPLKDGRLRVRGAAPTTSADPKPAPTPKKTKKTRGKTRRAKKSKGKKSA</sequence>
<dbReference type="AlphaFoldDB" id="A0A8H5GCY0"/>
<evidence type="ECO:0000256" key="2">
    <source>
        <dbReference type="SAM" id="Phobius"/>
    </source>
</evidence>
<gene>
    <name evidence="3" type="ORF">D9758_009612</name>
</gene>
<dbReference type="OrthoDB" id="2538110at2759"/>
<keyword evidence="2" id="KW-0812">Transmembrane</keyword>
<proteinExistence type="predicted"/>
<evidence type="ECO:0000256" key="1">
    <source>
        <dbReference type="SAM" id="MobiDB-lite"/>
    </source>
</evidence>
<evidence type="ECO:0008006" key="5">
    <source>
        <dbReference type="Google" id="ProtNLM"/>
    </source>
</evidence>
<feature type="transmembrane region" description="Helical" evidence="2">
    <location>
        <begin position="44"/>
        <end position="61"/>
    </location>
</feature>
<keyword evidence="4" id="KW-1185">Reference proteome</keyword>
<keyword evidence="2" id="KW-1133">Transmembrane helix</keyword>
<feature type="region of interest" description="Disordered" evidence="1">
    <location>
        <begin position="84"/>
        <end position="142"/>
    </location>
</feature>
<feature type="compositionally biased region" description="Basic and acidic residues" evidence="1">
    <location>
        <begin position="8"/>
        <end position="33"/>
    </location>
</feature>
<comment type="caution">
    <text evidence="3">The sequence shown here is derived from an EMBL/GenBank/DDBJ whole genome shotgun (WGS) entry which is preliminary data.</text>
</comment>
<protein>
    <recommendedName>
        <fullName evidence="5">Transmembrane protein</fullName>
    </recommendedName>
</protein>
<accession>A0A8H5GCY0</accession>
<feature type="region of interest" description="Disordered" evidence="1">
    <location>
        <begin position="1"/>
        <end position="42"/>
    </location>
</feature>
<organism evidence="3 4">
    <name type="scientific">Tetrapyrgos nigripes</name>
    <dbReference type="NCBI Taxonomy" id="182062"/>
    <lineage>
        <taxon>Eukaryota</taxon>
        <taxon>Fungi</taxon>
        <taxon>Dikarya</taxon>
        <taxon>Basidiomycota</taxon>
        <taxon>Agaricomycotina</taxon>
        <taxon>Agaricomycetes</taxon>
        <taxon>Agaricomycetidae</taxon>
        <taxon>Agaricales</taxon>
        <taxon>Marasmiineae</taxon>
        <taxon>Marasmiaceae</taxon>
        <taxon>Tetrapyrgos</taxon>
    </lineage>
</organism>
<reference evidence="3 4" key="1">
    <citation type="journal article" date="2020" name="ISME J.">
        <title>Uncovering the hidden diversity of litter-decomposition mechanisms in mushroom-forming fungi.</title>
        <authorList>
            <person name="Floudas D."/>
            <person name="Bentzer J."/>
            <person name="Ahren D."/>
            <person name="Johansson T."/>
            <person name="Persson P."/>
            <person name="Tunlid A."/>
        </authorList>
    </citation>
    <scope>NUCLEOTIDE SEQUENCE [LARGE SCALE GENOMIC DNA]</scope>
    <source>
        <strain evidence="3 4">CBS 291.85</strain>
    </source>
</reference>
<feature type="compositionally biased region" description="Basic residues" evidence="1">
    <location>
        <begin position="121"/>
        <end position="142"/>
    </location>
</feature>
<name>A0A8H5GCY0_9AGAR</name>
<evidence type="ECO:0000313" key="3">
    <source>
        <dbReference type="EMBL" id="KAF5362652.1"/>
    </source>
</evidence>
<evidence type="ECO:0000313" key="4">
    <source>
        <dbReference type="Proteomes" id="UP000559256"/>
    </source>
</evidence>
<dbReference type="Proteomes" id="UP000559256">
    <property type="component" value="Unassembled WGS sequence"/>
</dbReference>
<keyword evidence="2" id="KW-0472">Membrane</keyword>